<name>A0A835CKK3_APHGI</name>
<accession>A0A835CKK3</accession>
<dbReference type="EMBL" id="JACMRX010000006">
    <property type="protein sequence ID" value="KAF7987287.1"/>
    <property type="molecule type" value="Genomic_DNA"/>
</dbReference>
<comment type="caution">
    <text evidence="1">The sequence shown here is derived from an EMBL/GenBank/DDBJ whole genome shotgun (WGS) entry which is preliminary data.</text>
</comment>
<evidence type="ECO:0000313" key="1">
    <source>
        <dbReference type="EMBL" id="KAF7987287.1"/>
    </source>
</evidence>
<sequence length="327" mass="37672">MQNNNWRNSHDNFSISDFQNLPKIEYVNQENHHHLPANKKKTLDITLTSQLNFFDYQKINDNIQRIISSDEKTIVPSSSSSTSSSLEIVNNYDIKKINKKRKNSNIININLQQALEKHGYYNLLESSTKPTKITMDICKLSVNMSIVNTLWLKKISQKNKKKKLTKLKSLIIQKHKFKKQSSSSSSSSSELIPMNFNNRNLTDTCSINLNQLKISPSSNNDLINQELIIKMSSLSCNHDILNHRDSSKDIIIDDVITFHPNLEETLNNISLQTKINDYDGDDDDDQYSTYSSLVIDEIHDIDKISNLSIQDDNKIDHQNNDLNKKIF</sequence>
<keyword evidence="2" id="KW-1185">Reference proteome</keyword>
<protein>
    <submittedName>
        <fullName evidence="1">Uncharacterized protein</fullName>
    </submittedName>
</protein>
<evidence type="ECO:0000313" key="2">
    <source>
        <dbReference type="Proteomes" id="UP000639338"/>
    </source>
</evidence>
<reference evidence="1 2" key="1">
    <citation type="submission" date="2020-08" db="EMBL/GenBank/DDBJ databases">
        <title>Aphidius gifuensis genome sequencing and assembly.</title>
        <authorList>
            <person name="Du Z."/>
        </authorList>
    </citation>
    <scope>NUCLEOTIDE SEQUENCE [LARGE SCALE GENOMIC DNA]</scope>
    <source>
        <strain evidence="1">YNYX2018</strain>
        <tissue evidence="1">Adults</tissue>
    </source>
</reference>
<gene>
    <name evidence="1" type="ORF">HCN44_003049</name>
</gene>
<organism evidence="1 2">
    <name type="scientific">Aphidius gifuensis</name>
    <name type="common">Parasitoid wasp</name>
    <dbReference type="NCBI Taxonomy" id="684658"/>
    <lineage>
        <taxon>Eukaryota</taxon>
        <taxon>Metazoa</taxon>
        <taxon>Ecdysozoa</taxon>
        <taxon>Arthropoda</taxon>
        <taxon>Hexapoda</taxon>
        <taxon>Insecta</taxon>
        <taxon>Pterygota</taxon>
        <taxon>Neoptera</taxon>
        <taxon>Endopterygota</taxon>
        <taxon>Hymenoptera</taxon>
        <taxon>Apocrita</taxon>
        <taxon>Ichneumonoidea</taxon>
        <taxon>Braconidae</taxon>
        <taxon>Aphidiinae</taxon>
        <taxon>Aphidius</taxon>
    </lineage>
</organism>
<dbReference type="Proteomes" id="UP000639338">
    <property type="component" value="Unassembled WGS sequence"/>
</dbReference>
<dbReference type="AlphaFoldDB" id="A0A835CKK3"/>
<proteinExistence type="predicted"/>